<evidence type="ECO:0000256" key="3">
    <source>
        <dbReference type="ARBA" id="ARBA00023054"/>
    </source>
</evidence>
<dbReference type="PANTHER" id="PTHR30288">
    <property type="entry name" value="FLAGELLAR CAP/ASSEMBLY PROTEIN FLID"/>
    <property type="match status" value="1"/>
</dbReference>
<dbReference type="GO" id="GO:0009421">
    <property type="term" value="C:bacterial-type flagellum filament cap"/>
    <property type="evidence" value="ECO:0007669"/>
    <property type="project" value="InterPro"/>
</dbReference>
<comment type="similarity">
    <text evidence="1 5">Belongs to the FliD family.</text>
</comment>
<keyword evidence="3" id="KW-0175">Coiled coil</keyword>
<keyword evidence="8" id="KW-0969">Cilium</keyword>
<dbReference type="GO" id="GO:0005576">
    <property type="term" value="C:extracellular region"/>
    <property type="evidence" value="ECO:0007669"/>
    <property type="project" value="UniProtKB-SubCell"/>
</dbReference>
<name>A0AAW6AMQ7_CLOSY</name>
<dbReference type="Pfam" id="PF07195">
    <property type="entry name" value="FliD_C"/>
    <property type="match status" value="1"/>
</dbReference>
<dbReference type="InterPro" id="IPR040026">
    <property type="entry name" value="FliD"/>
</dbReference>
<dbReference type="EMBL" id="JAQLGM010000001">
    <property type="protein sequence ID" value="MDB1998606.1"/>
    <property type="molecule type" value="Genomic_DNA"/>
</dbReference>
<feature type="domain" description="Flagellar hook-associated protein 2 N-terminal" evidence="6">
    <location>
        <begin position="21"/>
        <end position="124"/>
    </location>
</feature>
<evidence type="ECO:0000256" key="1">
    <source>
        <dbReference type="ARBA" id="ARBA00009764"/>
    </source>
</evidence>
<comment type="caution">
    <text evidence="8">The sequence shown here is derived from an EMBL/GenBank/DDBJ whole genome shotgun (WGS) entry which is preliminary data.</text>
</comment>
<protein>
    <recommendedName>
        <fullName evidence="5">Flagellar hook-associated protein 2</fullName>
        <shortName evidence="5">HAP2</shortName>
    </recommendedName>
    <alternativeName>
        <fullName evidence="5">Flagellar cap protein</fullName>
    </alternativeName>
</protein>
<keyword evidence="5" id="KW-0964">Secreted</keyword>
<dbReference type="RefSeq" id="WP_272119983.1">
    <property type="nucleotide sequence ID" value="NZ_JAQLGH010000001.1"/>
</dbReference>
<proteinExistence type="inferred from homology"/>
<dbReference type="Proteomes" id="UP001300871">
    <property type="component" value="Unassembled WGS sequence"/>
</dbReference>
<gene>
    <name evidence="8" type="primary">fliD</name>
    <name evidence="8" type="ORF">PM006_00080</name>
</gene>
<dbReference type="PANTHER" id="PTHR30288:SF0">
    <property type="entry name" value="FLAGELLAR HOOK-ASSOCIATED PROTEIN 2"/>
    <property type="match status" value="1"/>
</dbReference>
<evidence type="ECO:0000259" key="7">
    <source>
        <dbReference type="Pfam" id="PF07195"/>
    </source>
</evidence>
<dbReference type="GO" id="GO:0007155">
    <property type="term" value="P:cell adhesion"/>
    <property type="evidence" value="ECO:0007669"/>
    <property type="project" value="InterPro"/>
</dbReference>
<dbReference type="GO" id="GO:0071973">
    <property type="term" value="P:bacterial-type flagellum-dependent cell motility"/>
    <property type="evidence" value="ECO:0007669"/>
    <property type="project" value="TreeGrafter"/>
</dbReference>
<keyword evidence="4 5" id="KW-0975">Bacterial flagellum</keyword>
<evidence type="ECO:0000313" key="8">
    <source>
        <dbReference type="EMBL" id="MDB1998606.1"/>
    </source>
</evidence>
<organism evidence="8 9">
    <name type="scientific">Clostridium symbiosum</name>
    <name type="common">Bacteroides symbiosus</name>
    <dbReference type="NCBI Taxonomy" id="1512"/>
    <lineage>
        <taxon>Bacteria</taxon>
        <taxon>Bacillati</taxon>
        <taxon>Bacillota</taxon>
        <taxon>Clostridia</taxon>
        <taxon>Lachnospirales</taxon>
        <taxon>Lachnospiraceae</taxon>
        <taxon>Otoolea</taxon>
    </lineage>
</organism>
<evidence type="ECO:0000256" key="2">
    <source>
        <dbReference type="ARBA" id="ARBA00011255"/>
    </source>
</evidence>
<dbReference type="InterPro" id="IPR003481">
    <property type="entry name" value="FliD_N"/>
</dbReference>
<keyword evidence="8" id="KW-0966">Cell projection</keyword>
<keyword evidence="8" id="KW-0282">Flagellum</keyword>
<dbReference type="InterPro" id="IPR010809">
    <property type="entry name" value="FliD_C"/>
</dbReference>
<comment type="subcellular location">
    <subcellularLocation>
        <location evidence="5">Secreted</location>
    </subcellularLocation>
    <subcellularLocation>
        <location evidence="5">Bacterial flagellum</location>
    </subcellularLocation>
</comment>
<evidence type="ECO:0000256" key="5">
    <source>
        <dbReference type="RuleBase" id="RU362066"/>
    </source>
</evidence>
<accession>A0AAW6AMQ7</accession>
<dbReference type="Pfam" id="PF02465">
    <property type="entry name" value="FliD_N"/>
    <property type="match status" value="1"/>
</dbReference>
<sequence>MASTGSIGPNGSSNFMPGLASGLDTEDMVDKLLSGTQAKIDKQNAKKQQIEWKQEIYRDVITKINSFSDKYFSFFGTNNTNLLSSSFYNVMTGTSSSGAVKVVSAKSTASPSVVIDRVSSLAQAYKGATIDGHTLSNQLEGNIDVSAFNDADKEYAFDLSLDGVKKTIKFKGAANASELKNNINAGLQKVFGGTVQTDIQSSSGADVLTFKFNDEAGGKKTTHQIILQDSALGDNSGVVTDKVLSKMGFSSGCTNKLNYNTSLSNSPFNTALQGREFIFEINGTEIKASSEDTVGDIINRINNSDAGVRLTYSSIDDKFVLESANTGDISGITITQSKGNLMTAMFGLASGTKDGTDGVLGTGKGLRNTDTIIGDTIENSLFQAALDGIKTQDSMVSLNINGRDYSVRVPVKEGGYTSPGEYAAALNESLAATFGKDGSGDNQVEVKLTAVDADHSQFELVSKAGYQVSFSKKNIEGTFTGQLGFKEGQTQMQVTADTRLGMLIEKQNFTDAGATIKVGSTQIAVNGNMTIQDLADRLKQELTAQNGGNPVTAEFNNDTGELEISGITQPISITSEGAGKDVLKALFANDEIVFNQFKGDPAHAEIKELQKGQNAQIVVNGNTIERNTNSFELDGITIELKAVTSAADAPISLTTSKDTDKIVEGLKGFVDDYNALIEELNEQVNAKANFQKYPPLTDAQKKEMSEKEIEKWEEKAKEGLLRYDSNISKFLQDMRSAMYQKVGSAGLALYDIGIEASSNYKDNGKLILDESKLKSTLSTNLEKIQQMFTDKDNGIAVQLQKVMKETANASSGSPGSLVRYAGAKDVMETSNSLYYELKGISETLSKLNTKYNNERTRYWKQFTEMEKAISNMNSQSSWLTQQFS</sequence>
<comment type="subunit">
    <text evidence="2 5">Homopentamer.</text>
</comment>
<reference evidence="8" key="1">
    <citation type="submission" date="2023-01" db="EMBL/GenBank/DDBJ databases">
        <title>Human gut microbiome strain richness.</title>
        <authorList>
            <person name="Chen-Liaw A."/>
        </authorList>
    </citation>
    <scope>NUCLEOTIDE SEQUENCE</scope>
    <source>
        <strain evidence="8">B1_m1001713B170214d0_201011</strain>
    </source>
</reference>
<dbReference type="AlphaFoldDB" id="A0AAW6AMQ7"/>
<evidence type="ECO:0000259" key="6">
    <source>
        <dbReference type="Pfam" id="PF02465"/>
    </source>
</evidence>
<dbReference type="GO" id="GO:0009424">
    <property type="term" value="C:bacterial-type flagellum hook"/>
    <property type="evidence" value="ECO:0007669"/>
    <property type="project" value="UniProtKB-UniRule"/>
</dbReference>
<evidence type="ECO:0000313" key="9">
    <source>
        <dbReference type="Proteomes" id="UP001300871"/>
    </source>
</evidence>
<feature type="domain" description="Flagellar hook-associated protein 2 C-terminal" evidence="7">
    <location>
        <begin position="612"/>
        <end position="874"/>
    </location>
</feature>
<comment type="function">
    <text evidence="5">Required for morphogenesis and for the elongation of the flagellar filament by facilitating polymerization of the flagellin monomers at the tip of growing filament. Forms a capping structure, which prevents flagellin subunits (transported through the central channel of the flagellum) from leaking out without polymerization at the distal end.</text>
</comment>
<evidence type="ECO:0000256" key="4">
    <source>
        <dbReference type="ARBA" id="ARBA00023143"/>
    </source>
</evidence>